<sequence>MTPQEIRWLAEAQAGSDMAYGRLVAAHQSVVRGFLRRILGNGWADADDVAQDVFVHAWQGLHTVRQPERFRSWLIGIAWRRAQDYIRSNQRRARRDQDWLQSLSTPEGVSAEERLSMEKAMADLPADVRACLTLSLSEGWSHAEICASLGIPLGTVKSHLSRGRERLLKALGEPS</sequence>
<dbReference type="EMBL" id="BAAAEJ010000007">
    <property type="protein sequence ID" value="GAA0392669.1"/>
    <property type="molecule type" value="Genomic_DNA"/>
</dbReference>
<dbReference type="NCBIfam" id="TIGR02937">
    <property type="entry name" value="sigma70-ECF"/>
    <property type="match status" value="1"/>
</dbReference>
<accession>A0ABN0YE94</accession>
<dbReference type="Pfam" id="PF08281">
    <property type="entry name" value="Sigma70_r4_2"/>
    <property type="match status" value="1"/>
</dbReference>
<dbReference type="Proteomes" id="UP001500791">
    <property type="component" value="Unassembled WGS sequence"/>
</dbReference>
<dbReference type="InterPro" id="IPR013324">
    <property type="entry name" value="RNA_pol_sigma_r3/r4-like"/>
</dbReference>
<evidence type="ECO:0000256" key="2">
    <source>
        <dbReference type="ARBA" id="ARBA00023015"/>
    </source>
</evidence>
<dbReference type="SUPFAM" id="SSF88946">
    <property type="entry name" value="Sigma2 domain of RNA polymerase sigma factors"/>
    <property type="match status" value="1"/>
</dbReference>
<dbReference type="SUPFAM" id="SSF88659">
    <property type="entry name" value="Sigma3 and sigma4 domains of RNA polymerase sigma factors"/>
    <property type="match status" value="1"/>
</dbReference>
<feature type="domain" description="RNA polymerase sigma factor 70 region 4 type 2" evidence="8">
    <location>
        <begin position="116"/>
        <end position="167"/>
    </location>
</feature>
<dbReference type="InterPro" id="IPR000838">
    <property type="entry name" value="RNA_pol_sigma70_ECF_CS"/>
</dbReference>
<evidence type="ECO:0000256" key="1">
    <source>
        <dbReference type="ARBA" id="ARBA00010641"/>
    </source>
</evidence>
<evidence type="ECO:0000259" key="7">
    <source>
        <dbReference type="Pfam" id="PF04542"/>
    </source>
</evidence>
<dbReference type="CDD" id="cd06171">
    <property type="entry name" value="Sigma70_r4"/>
    <property type="match status" value="1"/>
</dbReference>
<feature type="domain" description="RNA polymerase sigma-70 region 2" evidence="7">
    <location>
        <begin position="23"/>
        <end position="92"/>
    </location>
</feature>
<dbReference type="InterPro" id="IPR036388">
    <property type="entry name" value="WH-like_DNA-bd_sf"/>
</dbReference>
<dbReference type="PANTHER" id="PTHR43133:SF8">
    <property type="entry name" value="RNA POLYMERASE SIGMA FACTOR HI_1459-RELATED"/>
    <property type="match status" value="1"/>
</dbReference>
<dbReference type="InterPro" id="IPR014284">
    <property type="entry name" value="RNA_pol_sigma-70_dom"/>
</dbReference>
<evidence type="ECO:0000259" key="8">
    <source>
        <dbReference type="Pfam" id="PF08281"/>
    </source>
</evidence>
<protein>
    <recommendedName>
        <fullName evidence="6">RNA polymerase sigma factor</fullName>
    </recommendedName>
</protein>
<gene>
    <name evidence="9" type="ORF">GCM10009093_19070</name>
</gene>
<dbReference type="InterPro" id="IPR007627">
    <property type="entry name" value="RNA_pol_sigma70_r2"/>
</dbReference>
<comment type="caution">
    <text evidence="9">The sequence shown here is derived from an EMBL/GenBank/DDBJ whole genome shotgun (WGS) entry which is preliminary data.</text>
</comment>
<keyword evidence="10" id="KW-1185">Reference proteome</keyword>
<keyword evidence="2 6" id="KW-0805">Transcription regulation</keyword>
<dbReference type="InterPro" id="IPR039425">
    <property type="entry name" value="RNA_pol_sigma-70-like"/>
</dbReference>
<evidence type="ECO:0000256" key="6">
    <source>
        <dbReference type="RuleBase" id="RU000716"/>
    </source>
</evidence>
<comment type="similarity">
    <text evidence="1 6">Belongs to the sigma-70 factor family. ECF subfamily.</text>
</comment>
<evidence type="ECO:0000256" key="3">
    <source>
        <dbReference type="ARBA" id="ARBA00023082"/>
    </source>
</evidence>
<dbReference type="PANTHER" id="PTHR43133">
    <property type="entry name" value="RNA POLYMERASE ECF-TYPE SIGMA FACTO"/>
    <property type="match status" value="1"/>
</dbReference>
<evidence type="ECO:0000313" key="9">
    <source>
        <dbReference type="EMBL" id="GAA0392669.1"/>
    </source>
</evidence>
<organism evidence="9 10">
    <name type="scientific">Brevundimonas terrae</name>
    <dbReference type="NCBI Taxonomy" id="363631"/>
    <lineage>
        <taxon>Bacteria</taxon>
        <taxon>Pseudomonadati</taxon>
        <taxon>Pseudomonadota</taxon>
        <taxon>Alphaproteobacteria</taxon>
        <taxon>Caulobacterales</taxon>
        <taxon>Caulobacteraceae</taxon>
        <taxon>Brevundimonas</taxon>
    </lineage>
</organism>
<reference evidence="9 10" key="1">
    <citation type="journal article" date="2019" name="Int. J. Syst. Evol. Microbiol.">
        <title>The Global Catalogue of Microorganisms (GCM) 10K type strain sequencing project: providing services to taxonomists for standard genome sequencing and annotation.</title>
        <authorList>
            <consortium name="The Broad Institute Genomics Platform"/>
            <consortium name="The Broad Institute Genome Sequencing Center for Infectious Disease"/>
            <person name="Wu L."/>
            <person name="Ma J."/>
        </authorList>
    </citation>
    <scope>NUCLEOTIDE SEQUENCE [LARGE SCALE GENOMIC DNA]</scope>
    <source>
        <strain evidence="9 10">JCM 13476</strain>
    </source>
</reference>
<dbReference type="PROSITE" id="PS01063">
    <property type="entry name" value="SIGMA70_ECF"/>
    <property type="match status" value="1"/>
</dbReference>
<dbReference type="Gene3D" id="1.10.10.10">
    <property type="entry name" value="Winged helix-like DNA-binding domain superfamily/Winged helix DNA-binding domain"/>
    <property type="match status" value="1"/>
</dbReference>
<dbReference type="Pfam" id="PF04542">
    <property type="entry name" value="Sigma70_r2"/>
    <property type="match status" value="1"/>
</dbReference>
<keyword evidence="4 6" id="KW-0238">DNA-binding</keyword>
<name>A0ABN0YE94_9CAUL</name>
<keyword evidence="5 6" id="KW-0804">Transcription</keyword>
<dbReference type="Gene3D" id="1.10.1740.10">
    <property type="match status" value="1"/>
</dbReference>
<keyword evidence="3 6" id="KW-0731">Sigma factor</keyword>
<dbReference type="InterPro" id="IPR013325">
    <property type="entry name" value="RNA_pol_sigma_r2"/>
</dbReference>
<evidence type="ECO:0000313" key="10">
    <source>
        <dbReference type="Proteomes" id="UP001500791"/>
    </source>
</evidence>
<proteinExistence type="inferred from homology"/>
<evidence type="ECO:0000256" key="5">
    <source>
        <dbReference type="ARBA" id="ARBA00023163"/>
    </source>
</evidence>
<dbReference type="RefSeq" id="WP_167177140.1">
    <property type="nucleotide sequence ID" value="NZ_BAAAEJ010000007.1"/>
</dbReference>
<evidence type="ECO:0000256" key="4">
    <source>
        <dbReference type="ARBA" id="ARBA00023125"/>
    </source>
</evidence>
<dbReference type="InterPro" id="IPR013249">
    <property type="entry name" value="RNA_pol_sigma70_r4_t2"/>
</dbReference>